<gene>
    <name evidence="2" type="ORF">H9639_10140</name>
</gene>
<protein>
    <submittedName>
        <fullName evidence="2">Uncharacterized protein</fullName>
    </submittedName>
</protein>
<dbReference type="Proteomes" id="UP000609874">
    <property type="component" value="Unassembled WGS sequence"/>
</dbReference>
<dbReference type="RefSeq" id="WP_191807971.1">
    <property type="nucleotide sequence ID" value="NZ_JACSQD010000004.1"/>
</dbReference>
<dbReference type="EMBL" id="JACSQD010000004">
    <property type="protein sequence ID" value="MBD7995656.1"/>
    <property type="molecule type" value="Genomic_DNA"/>
</dbReference>
<keyword evidence="3" id="KW-1185">Reference proteome</keyword>
<evidence type="ECO:0000256" key="1">
    <source>
        <dbReference type="SAM" id="Phobius"/>
    </source>
</evidence>
<name>A0ABR8UU99_9MICC</name>
<reference evidence="2 3" key="1">
    <citation type="submission" date="2020-08" db="EMBL/GenBank/DDBJ databases">
        <title>A Genomic Blueprint of the Chicken Gut Microbiome.</title>
        <authorList>
            <person name="Gilroy R."/>
            <person name="Ravi A."/>
            <person name="Getino M."/>
            <person name="Pursley I."/>
            <person name="Horton D.L."/>
            <person name="Alikhan N.-F."/>
            <person name="Baker D."/>
            <person name="Gharbi K."/>
            <person name="Hall N."/>
            <person name="Watson M."/>
            <person name="Adriaenssens E.M."/>
            <person name="Foster-Nyarko E."/>
            <person name="Jarju S."/>
            <person name="Secka A."/>
            <person name="Antonio M."/>
            <person name="Oren A."/>
            <person name="Chaudhuri R."/>
            <person name="La Ragione R.M."/>
            <person name="Hildebrand F."/>
            <person name="Pallen M.J."/>
        </authorList>
    </citation>
    <scope>NUCLEOTIDE SEQUENCE [LARGE SCALE GENOMIC DNA]</scope>
    <source>
        <strain evidence="2 3">Sa2CUA1</strain>
    </source>
</reference>
<evidence type="ECO:0000313" key="2">
    <source>
        <dbReference type="EMBL" id="MBD7995656.1"/>
    </source>
</evidence>
<feature type="transmembrane region" description="Helical" evidence="1">
    <location>
        <begin position="61"/>
        <end position="79"/>
    </location>
</feature>
<keyword evidence="1" id="KW-0812">Transmembrane</keyword>
<feature type="transmembrane region" description="Helical" evidence="1">
    <location>
        <begin position="12"/>
        <end position="31"/>
    </location>
</feature>
<organism evidence="2 3">
    <name type="scientific">Arthrobacter gallicola</name>
    <dbReference type="NCBI Taxonomy" id="2762225"/>
    <lineage>
        <taxon>Bacteria</taxon>
        <taxon>Bacillati</taxon>
        <taxon>Actinomycetota</taxon>
        <taxon>Actinomycetes</taxon>
        <taxon>Micrococcales</taxon>
        <taxon>Micrococcaceae</taxon>
        <taxon>Arthrobacter</taxon>
    </lineage>
</organism>
<keyword evidence="1" id="KW-0472">Membrane</keyword>
<accession>A0ABR8UU99</accession>
<sequence>MPPESVLAVARVADAALAVVTFGLYLFLATLVREGRNWARVCCCLLITASLFLGIRDNLAQHVGAALLAGAGVGLLFLPRAARYFARRRSGPQPLG</sequence>
<keyword evidence="1" id="KW-1133">Transmembrane helix</keyword>
<feature type="transmembrane region" description="Helical" evidence="1">
    <location>
        <begin position="38"/>
        <end position="55"/>
    </location>
</feature>
<comment type="caution">
    <text evidence="2">The sequence shown here is derived from an EMBL/GenBank/DDBJ whole genome shotgun (WGS) entry which is preliminary data.</text>
</comment>
<proteinExistence type="predicted"/>
<evidence type="ECO:0000313" key="3">
    <source>
        <dbReference type="Proteomes" id="UP000609874"/>
    </source>
</evidence>